<dbReference type="HOGENOM" id="CLU_046320_0_0_1"/>
<feature type="region of interest" description="Disordered" evidence="1">
    <location>
        <begin position="105"/>
        <end position="160"/>
    </location>
</feature>
<feature type="compositionally biased region" description="Polar residues" evidence="1">
    <location>
        <begin position="144"/>
        <end position="160"/>
    </location>
</feature>
<dbReference type="Proteomes" id="UP000053617">
    <property type="component" value="Unassembled WGS sequence"/>
</dbReference>
<sequence>MTNVITVSHTPLDIVHPGGADSMGSELRDSLKTGNRSALRPPFSLSKPERKATTSTTTAQRKTTTLSRGRRRDHSACPQFSADKIKETDPYRVELLWREVMAPKNPSYLRPTKSSQVRNEARLNKPNPSPENPTTDEDPAGSFTAPTSITATSRKQSVKTATVRDVDFEHTQLIPRGVDMNRDTDVSLGSVAGAYAYFRSEPPSNLAESCEFYRSIVQKSLAGRVERDVDDSIFPAMGAGFVESVHTAYRSLGEAGLPEPEFKAYALQNLFIGQYGLLADDTRRQLCAVRSVEWSLKPREYHESRLWRAPPILSPNSPPSKRFVFDIYPDCQFWLCDKIINPDYRASIRHVVYREALATFCPYFSIEFKATTDDTRTVENQVAAAGLISLFNRYHLKLDANPHPTPEQWKLVRHYGLTMEKENWTVWLFEPKIANEAWAGCKIQKLDDGTCKAGSEVRGLLSWINEIHRWGLCEYAPGCEDDIKHILGSEFDEGGS</sequence>
<evidence type="ECO:0000256" key="1">
    <source>
        <dbReference type="SAM" id="MobiDB-lite"/>
    </source>
</evidence>
<dbReference type="VEuPathDB" id="FungiDB:Z518_07988"/>
<evidence type="ECO:0000313" key="2">
    <source>
        <dbReference type="EMBL" id="KIX02049.1"/>
    </source>
</evidence>
<dbReference type="RefSeq" id="XP_013269185.1">
    <property type="nucleotide sequence ID" value="XM_013413731.1"/>
</dbReference>
<gene>
    <name evidence="2" type="ORF">Z518_07988</name>
</gene>
<accession>A0A0D2I882</accession>
<feature type="region of interest" description="Disordered" evidence="1">
    <location>
        <begin position="16"/>
        <end position="83"/>
    </location>
</feature>
<feature type="compositionally biased region" description="Low complexity" evidence="1">
    <location>
        <begin position="53"/>
        <end position="65"/>
    </location>
</feature>
<protein>
    <submittedName>
        <fullName evidence="2">Uncharacterized protein</fullName>
    </submittedName>
</protein>
<keyword evidence="3" id="KW-1185">Reference proteome</keyword>
<name>A0A0D2I882_9EURO</name>
<reference evidence="2 3" key="1">
    <citation type="submission" date="2015-01" db="EMBL/GenBank/DDBJ databases">
        <title>The Genome Sequence of Rhinocladiella mackenzie CBS 650.93.</title>
        <authorList>
            <consortium name="The Broad Institute Genomics Platform"/>
            <person name="Cuomo C."/>
            <person name="de Hoog S."/>
            <person name="Gorbushina A."/>
            <person name="Stielow B."/>
            <person name="Teixiera M."/>
            <person name="Abouelleil A."/>
            <person name="Chapman S.B."/>
            <person name="Priest M."/>
            <person name="Young S.K."/>
            <person name="Wortman J."/>
            <person name="Nusbaum C."/>
            <person name="Birren B."/>
        </authorList>
    </citation>
    <scope>NUCLEOTIDE SEQUENCE [LARGE SCALE GENOMIC DNA]</scope>
    <source>
        <strain evidence="2 3">CBS 650.93</strain>
    </source>
</reference>
<dbReference type="AlphaFoldDB" id="A0A0D2I882"/>
<organism evidence="2 3">
    <name type="scientific">Rhinocladiella mackenziei CBS 650.93</name>
    <dbReference type="NCBI Taxonomy" id="1442369"/>
    <lineage>
        <taxon>Eukaryota</taxon>
        <taxon>Fungi</taxon>
        <taxon>Dikarya</taxon>
        <taxon>Ascomycota</taxon>
        <taxon>Pezizomycotina</taxon>
        <taxon>Eurotiomycetes</taxon>
        <taxon>Chaetothyriomycetidae</taxon>
        <taxon>Chaetothyriales</taxon>
        <taxon>Herpotrichiellaceae</taxon>
        <taxon>Rhinocladiella</taxon>
    </lineage>
</organism>
<dbReference type="GeneID" id="25296059"/>
<proteinExistence type="predicted"/>
<evidence type="ECO:0000313" key="3">
    <source>
        <dbReference type="Proteomes" id="UP000053617"/>
    </source>
</evidence>
<dbReference type="OrthoDB" id="5426911at2759"/>
<dbReference type="EMBL" id="KN847480">
    <property type="protein sequence ID" value="KIX02049.1"/>
    <property type="molecule type" value="Genomic_DNA"/>
</dbReference>